<dbReference type="EMBL" id="CP031919">
    <property type="protein sequence ID" value="QCH94521.1"/>
    <property type="molecule type" value="Genomic_DNA"/>
</dbReference>
<reference evidence="1 2" key="1">
    <citation type="submission" date="2018-08" db="EMBL/GenBank/DDBJ databases">
        <title>Food and Water Consortium WGS.</title>
        <authorList>
            <person name="Tyson S."/>
            <person name="Peterson C.-L."/>
            <person name="Olson A."/>
            <person name="Tyler S."/>
            <person name="Cabral J."/>
            <person name="Lynch T."/>
            <person name="Knox N."/>
            <person name="Van Domselaar G."/>
            <person name="Graham M."/>
        </authorList>
    </citation>
    <scope>NUCLEOTIDE SEQUENCE [LARGE SCALE GENOMIC DNA]</scope>
    <source>
        <strain evidence="1 2">FWSEC0002</strain>
    </source>
</reference>
<sequence length="100" mass="11026">MTDFRGKTSIFSHPVYLFLRKFSLQDSRGGSARVENGAIVSHCRIKCLQSQQGKSGAALIYFVDGLVTDGFILRENEFVTSLQSLKEAGLKAGFSAFEDE</sequence>
<gene>
    <name evidence="1" type="ORF">CCU01_017975</name>
</gene>
<protein>
    <submittedName>
        <fullName evidence="1">Uncharacterized protein</fullName>
    </submittedName>
</protein>
<evidence type="ECO:0000313" key="2">
    <source>
        <dbReference type="Proteomes" id="UP000310529"/>
    </source>
</evidence>
<name>A0A4P8C443_ECOLX</name>
<proteinExistence type="predicted"/>
<evidence type="ECO:0000313" key="1">
    <source>
        <dbReference type="EMBL" id="QCH94521.1"/>
    </source>
</evidence>
<organism evidence="1 2">
    <name type="scientific">Escherichia coli O145:NM</name>
    <dbReference type="NCBI Taxonomy" id="991919"/>
    <lineage>
        <taxon>Bacteria</taxon>
        <taxon>Pseudomonadati</taxon>
        <taxon>Pseudomonadota</taxon>
        <taxon>Gammaproteobacteria</taxon>
        <taxon>Enterobacterales</taxon>
        <taxon>Enterobacteriaceae</taxon>
        <taxon>Escherichia</taxon>
    </lineage>
</organism>
<accession>A0A4P8C443</accession>
<dbReference type="AlphaFoldDB" id="A0A4P8C443"/>
<dbReference type="Proteomes" id="UP000310529">
    <property type="component" value="Chromosome"/>
</dbReference>